<protein>
    <submittedName>
        <fullName evidence="1">Uncharacterized protein</fullName>
    </submittedName>
</protein>
<comment type="caution">
    <text evidence="1">The sequence shown here is derived from an EMBL/GenBank/DDBJ whole genome shotgun (WGS) entry which is preliminary data.</text>
</comment>
<evidence type="ECO:0000313" key="2">
    <source>
        <dbReference type="Proteomes" id="UP001162131"/>
    </source>
</evidence>
<accession>A0AAU9IPL3</accession>
<dbReference type="Proteomes" id="UP001162131">
    <property type="component" value="Unassembled WGS sequence"/>
</dbReference>
<evidence type="ECO:0000313" key="1">
    <source>
        <dbReference type="EMBL" id="CAG9317526.1"/>
    </source>
</evidence>
<dbReference type="AlphaFoldDB" id="A0AAU9IPL3"/>
<reference evidence="1" key="1">
    <citation type="submission" date="2021-09" db="EMBL/GenBank/DDBJ databases">
        <authorList>
            <consortium name="AG Swart"/>
            <person name="Singh M."/>
            <person name="Singh A."/>
            <person name="Seah K."/>
            <person name="Emmerich C."/>
        </authorList>
    </citation>
    <scope>NUCLEOTIDE SEQUENCE</scope>
    <source>
        <strain evidence="1">ATCC30299</strain>
    </source>
</reference>
<gene>
    <name evidence="1" type="ORF">BSTOLATCC_MIC18772</name>
</gene>
<sequence>MPIDDYKYCSVMINRNILISGNRNRNLWLYSIDINSFSIIPCEFREGARKILINAGRLYLIEWILGTIYESEIGSYTNWRLTRKESTIYSNANQVYCSYNEGYVYIGISEFSYFKFDLNEKRLIALKK</sequence>
<proteinExistence type="predicted"/>
<name>A0AAU9IPL3_9CILI</name>
<keyword evidence="2" id="KW-1185">Reference proteome</keyword>
<organism evidence="1 2">
    <name type="scientific">Blepharisma stoltei</name>
    <dbReference type="NCBI Taxonomy" id="1481888"/>
    <lineage>
        <taxon>Eukaryota</taxon>
        <taxon>Sar</taxon>
        <taxon>Alveolata</taxon>
        <taxon>Ciliophora</taxon>
        <taxon>Postciliodesmatophora</taxon>
        <taxon>Heterotrichea</taxon>
        <taxon>Heterotrichida</taxon>
        <taxon>Blepharismidae</taxon>
        <taxon>Blepharisma</taxon>
    </lineage>
</organism>
<dbReference type="EMBL" id="CAJZBQ010000018">
    <property type="protein sequence ID" value="CAG9317526.1"/>
    <property type="molecule type" value="Genomic_DNA"/>
</dbReference>